<feature type="coiled-coil region" evidence="1">
    <location>
        <begin position="94"/>
        <end position="135"/>
    </location>
</feature>
<feature type="region of interest" description="Disordered" evidence="2">
    <location>
        <begin position="286"/>
        <end position="340"/>
    </location>
</feature>
<organism evidence="4 5">
    <name type="scientific">Magnetofaba australis IT-1</name>
    <dbReference type="NCBI Taxonomy" id="1434232"/>
    <lineage>
        <taxon>Bacteria</taxon>
        <taxon>Pseudomonadati</taxon>
        <taxon>Pseudomonadota</taxon>
        <taxon>Magnetococcia</taxon>
        <taxon>Magnetococcales</taxon>
        <taxon>Magnetococcaceae</taxon>
        <taxon>Magnetofaba</taxon>
    </lineage>
</organism>
<evidence type="ECO:0000256" key="3">
    <source>
        <dbReference type="SAM" id="SignalP"/>
    </source>
</evidence>
<evidence type="ECO:0000313" key="4">
    <source>
        <dbReference type="EMBL" id="OSM07175.1"/>
    </source>
</evidence>
<dbReference type="EMBL" id="LVJN01000015">
    <property type="protein sequence ID" value="OSM07175.1"/>
    <property type="molecule type" value="Genomic_DNA"/>
</dbReference>
<evidence type="ECO:0000313" key="5">
    <source>
        <dbReference type="Proteomes" id="UP000194003"/>
    </source>
</evidence>
<gene>
    <name evidence="4" type="ORF">MAIT1_03901</name>
</gene>
<evidence type="ECO:0000256" key="1">
    <source>
        <dbReference type="SAM" id="Coils"/>
    </source>
</evidence>
<dbReference type="Proteomes" id="UP000194003">
    <property type="component" value="Unassembled WGS sequence"/>
</dbReference>
<comment type="caution">
    <text evidence="4">The sequence shown here is derived from an EMBL/GenBank/DDBJ whole genome shotgun (WGS) entry which is preliminary data.</text>
</comment>
<name>A0A1Y2KBI5_9PROT</name>
<accession>A0A1Y2KBI5</accession>
<feature type="chain" id="PRO_5012802092" evidence="3">
    <location>
        <begin position="25"/>
        <end position="498"/>
    </location>
</feature>
<keyword evidence="1" id="KW-0175">Coiled coil</keyword>
<dbReference type="AlphaFoldDB" id="A0A1Y2KBI5"/>
<proteinExistence type="predicted"/>
<keyword evidence="3" id="KW-0732">Signal</keyword>
<feature type="signal peptide" evidence="3">
    <location>
        <begin position="1"/>
        <end position="24"/>
    </location>
</feature>
<protein>
    <submittedName>
        <fullName evidence="4">Putative NLP/P60 protein</fullName>
    </submittedName>
</protein>
<keyword evidence="5" id="KW-1185">Reference proteome</keyword>
<reference evidence="4 5" key="1">
    <citation type="journal article" date="2016" name="BMC Genomics">
        <title>Combined genomic and structural analyses of a cultured magnetotactic bacterium reveals its niche adaptation to a dynamic environment.</title>
        <authorList>
            <person name="Araujo A.C."/>
            <person name="Morillo V."/>
            <person name="Cypriano J."/>
            <person name="Teixeira L.C."/>
            <person name="Leao P."/>
            <person name="Lyra S."/>
            <person name="Almeida L.G."/>
            <person name="Bazylinski D.A."/>
            <person name="Vasconcellos A.T."/>
            <person name="Abreu F."/>
            <person name="Lins U."/>
        </authorList>
    </citation>
    <scope>NUCLEOTIDE SEQUENCE [LARGE SCALE GENOMIC DNA]</scope>
    <source>
        <strain evidence="4 5">IT-1</strain>
    </source>
</reference>
<sequence>MKGARRLRRALLTLCALTPLAAQAQSATPEQKNQQQLHAARSASEQAQAQVQTLRTALADSRAQESALIKRVAEAQEALAVQQERLLDDPALTLDAERTALEAAQKALDARREEIARQETQLEQAQTAAASQKSLLAPLESAWRKQAAQAQAHLRQTLRTELEKTRSVEARGEAECGPQGIEQCKRDALADAKRVAREQGLAALRKSALQALAGRMTADQIAQQSAAEVTEFDSLDDGFIGASFYFHRIRALVHGRLIGADARQTDTTMDNGGNTESEPLSESALADLNGATPPEDGLGPEPDAPPPSGRPTAAPLKVGQTPHPAPLMDAAAPEPHPTPTPRAITFDATATAPQAQAAPMPASSKALRAALAQAPEVPADIGDPVERGFRLLEQAKQALEDNRLTTPLDDSAQYYIMMARSLYGVNANIRQEAQLLLREIVKRYLTLSRRALNAGKLRKSRHYLNRARQLALQYDIRDPQGALRDEGRRIMNRLKQQH</sequence>
<dbReference type="STRING" id="1434232.MAIT1_03901"/>
<evidence type="ECO:0000256" key="2">
    <source>
        <dbReference type="SAM" id="MobiDB-lite"/>
    </source>
</evidence>